<proteinExistence type="predicted"/>
<protein>
    <submittedName>
        <fullName evidence="4">G protein-coupled receptor</fullName>
    </submittedName>
</protein>
<sequence>MRRAVERLESSVLVPLIGFGVVTILLAALLLHVICSARFKLRHNSFFHICAIGYVFNIISLLALDIGKSFAALGWMPAVVTQTTATTRILHFALFFARCGELHTTVFTALNRMMAILLPNRYDQAN</sequence>
<keyword evidence="1" id="KW-1133">Transmembrane helix</keyword>
<evidence type="ECO:0000313" key="3">
    <source>
        <dbReference type="EnsemblMetazoa" id="PPA41290.1"/>
    </source>
</evidence>
<accession>A0A2A6CKK0</accession>
<gene>
    <name evidence="4" type="primary">WBGene00279665</name>
    <name evidence="2" type="synonym">WBGene00202967</name>
    <name evidence="3" type="synonym">WBGene00279659</name>
</gene>
<name>A0A2A6CKK0_PRIPA</name>
<dbReference type="PANTHER" id="PTHR31748">
    <property type="entry name" value="SERPENTINE RECEPTOR, CLASS V"/>
    <property type="match status" value="1"/>
</dbReference>
<dbReference type="Pfam" id="PF10323">
    <property type="entry name" value="7TM_GPCR_Srv"/>
    <property type="match status" value="1"/>
</dbReference>
<organism evidence="4 5">
    <name type="scientific">Pristionchus pacificus</name>
    <name type="common">Parasitic nematode worm</name>
    <dbReference type="NCBI Taxonomy" id="54126"/>
    <lineage>
        <taxon>Eukaryota</taxon>
        <taxon>Metazoa</taxon>
        <taxon>Ecdysozoa</taxon>
        <taxon>Nematoda</taxon>
        <taxon>Chromadorea</taxon>
        <taxon>Rhabditida</taxon>
        <taxon>Rhabditina</taxon>
        <taxon>Diplogasteromorpha</taxon>
        <taxon>Diplogasteroidea</taxon>
        <taxon>Neodiplogasteridae</taxon>
        <taxon>Pristionchus</taxon>
    </lineage>
</organism>
<dbReference type="Proteomes" id="UP000005239">
    <property type="component" value="Unassembled WGS sequence"/>
</dbReference>
<dbReference type="PANTHER" id="PTHR31748:SF1">
    <property type="entry name" value="SERPENTINE RECEPTOR, CLASS V"/>
    <property type="match status" value="1"/>
</dbReference>
<feature type="transmembrane region" description="Helical" evidence="1">
    <location>
        <begin position="12"/>
        <end position="34"/>
    </location>
</feature>
<feature type="transmembrane region" description="Helical" evidence="1">
    <location>
        <begin position="46"/>
        <end position="66"/>
    </location>
</feature>
<dbReference type="EnsemblMetazoa" id="PPA30099.1">
    <property type="protein sequence ID" value="PPA30099.1"/>
    <property type="gene ID" value="WBGene00202967"/>
</dbReference>
<evidence type="ECO:0000313" key="5">
    <source>
        <dbReference type="Proteomes" id="UP000005239"/>
    </source>
</evidence>
<evidence type="ECO:0000256" key="1">
    <source>
        <dbReference type="SAM" id="Phobius"/>
    </source>
</evidence>
<dbReference type="EnsemblMetazoa" id="PPA41296.1">
    <property type="protein sequence ID" value="PPA41296.1"/>
    <property type="gene ID" value="WBGene00279665"/>
</dbReference>
<dbReference type="AlphaFoldDB" id="A0A2A6CKK0"/>
<evidence type="ECO:0000313" key="4">
    <source>
        <dbReference type="EnsemblMetazoa" id="PPA41296.1"/>
    </source>
</evidence>
<keyword evidence="5" id="KW-1185">Reference proteome</keyword>
<dbReference type="InterPro" id="IPR019426">
    <property type="entry name" value="7TM_GPCR_serpentine_rcpt_Srv"/>
</dbReference>
<accession>A0A4X3NQX7</accession>
<keyword evidence="1" id="KW-0472">Membrane</keyword>
<reference evidence="4" key="2">
    <citation type="submission" date="2022-06" db="UniProtKB">
        <authorList>
            <consortium name="EnsemblMetazoa"/>
        </authorList>
    </citation>
    <scope>IDENTIFICATION</scope>
    <source>
        <strain evidence="4">PS312</strain>
    </source>
</reference>
<keyword evidence="1" id="KW-0812">Transmembrane</keyword>
<evidence type="ECO:0000313" key="2">
    <source>
        <dbReference type="EnsemblMetazoa" id="PPA30099.1"/>
    </source>
</evidence>
<reference evidence="5" key="1">
    <citation type="journal article" date="2008" name="Nat. Genet.">
        <title>The Pristionchus pacificus genome provides a unique perspective on nematode lifestyle and parasitism.</title>
        <authorList>
            <person name="Dieterich C."/>
            <person name="Clifton S.W."/>
            <person name="Schuster L.N."/>
            <person name="Chinwalla A."/>
            <person name="Delehaunty K."/>
            <person name="Dinkelacker I."/>
            <person name="Fulton L."/>
            <person name="Fulton R."/>
            <person name="Godfrey J."/>
            <person name="Minx P."/>
            <person name="Mitreva M."/>
            <person name="Roeseler W."/>
            <person name="Tian H."/>
            <person name="Witte H."/>
            <person name="Yang S.P."/>
            <person name="Wilson R.K."/>
            <person name="Sommer R.J."/>
        </authorList>
    </citation>
    <scope>NUCLEOTIDE SEQUENCE [LARGE SCALE GENOMIC DNA]</scope>
    <source>
        <strain evidence="5">PS312</strain>
    </source>
</reference>
<dbReference type="EnsemblMetazoa" id="PPA41290.1">
    <property type="protein sequence ID" value="PPA41290.1"/>
    <property type="gene ID" value="WBGene00279659"/>
</dbReference>